<gene>
    <name evidence="2" type="ORF">AKJ08_1037</name>
</gene>
<feature type="region of interest" description="Disordered" evidence="1">
    <location>
        <begin position="55"/>
        <end position="76"/>
    </location>
</feature>
<evidence type="ECO:0000256" key="1">
    <source>
        <dbReference type="SAM" id="MobiDB-lite"/>
    </source>
</evidence>
<feature type="compositionally biased region" description="Basic and acidic residues" evidence="1">
    <location>
        <begin position="96"/>
        <end position="108"/>
    </location>
</feature>
<evidence type="ECO:0000313" key="3">
    <source>
        <dbReference type="Proteomes" id="UP000055590"/>
    </source>
</evidence>
<dbReference type="Proteomes" id="UP000055590">
    <property type="component" value="Chromosome"/>
</dbReference>
<dbReference type="Pfam" id="PF16258">
    <property type="entry name" value="DUF4912"/>
    <property type="match status" value="1"/>
</dbReference>
<keyword evidence="3" id="KW-1185">Reference proteome</keyword>
<dbReference type="OrthoDB" id="5522892at2"/>
<evidence type="ECO:0000313" key="2">
    <source>
        <dbReference type="EMBL" id="AKU90650.1"/>
    </source>
</evidence>
<sequence>MSAISNLESGSWERLLKAARRTLCLAIDIAMAAIDRMVSRMGKAGANEVQVEGAGDPYAWEQGPGAPSVAREPPPEGHLVARLEGEAAARNAPHPLTEERLHPPRRAEPPGPPPPQEWLGDLPWAYEDDAFVALARDPATLWIFWDFSRATVDGARWNLDEPRVRLRIFGDEGLVREADVALESRSFYVGGLTPGRRYRAELVFVGRNGERRIGAPSNEMALPPVGPSSIIDDRFVTLPWGLSLARRLDLFARGMEWPAISDSERQALLSASRSQKLGASERSVAGRKDAGDRPWSGSRYEATR</sequence>
<feature type="region of interest" description="Disordered" evidence="1">
    <location>
        <begin position="88"/>
        <end position="117"/>
    </location>
</feature>
<dbReference type="RefSeq" id="WP_050725074.1">
    <property type="nucleotide sequence ID" value="NZ_CP012332.1"/>
</dbReference>
<accession>A0A0K1PAU8</accession>
<dbReference type="AlphaFoldDB" id="A0A0K1PAU8"/>
<dbReference type="InterPro" id="IPR032585">
    <property type="entry name" value="DUF4912"/>
</dbReference>
<feature type="region of interest" description="Disordered" evidence="1">
    <location>
        <begin position="271"/>
        <end position="304"/>
    </location>
</feature>
<proteinExistence type="predicted"/>
<dbReference type="KEGG" id="vin:AKJ08_1037"/>
<protein>
    <submittedName>
        <fullName evidence="2">Alginate regulatory protein AlgP</fullName>
    </submittedName>
</protein>
<dbReference type="EMBL" id="CP012332">
    <property type="protein sequence ID" value="AKU90650.1"/>
    <property type="molecule type" value="Genomic_DNA"/>
</dbReference>
<organism evidence="2 3">
    <name type="scientific">Vulgatibacter incomptus</name>
    <dbReference type="NCBI Taxonomy" id="1391653"/>
    <lineage>
        <taxon>Bacteria</taxon>
        <taxon>Pseudomonadati</taxon>
        <taxon>Myxococcota</taxon>
        <taxon>Myxococcia</taxon>
        <taxon>Myxococcales</taxon>
        <taxon>Cystobacterineae</taxon>
        <taxon>Vulgatibacteraceae</taxon>
        <taxon>Vulgatibacter</taxon>
    </lineage>
</organism>
<reference evidence="2 3" key="1">
    <citation type="submission" date="2015-08" db="EMBL/GenBank/DDBJ databases">
        <authorList>
            <person name="Babu N.S."/>
            <person name="Beckwith C.J."/>
            <person name="Beseler K.G."/>
            <person name="Brison A."/>
            <person name="Carone J.V."/>
            <person name="Caskin T.P."/>
            <person name="Diamond M."/>
            <person name="Durham M.E."/>
            <person name="Foxe J.M."/>
            <person name="Go M."/>
            <person name="Henderson B.A."/>
            <person name="Jones I.B."/>
            <person name="McGettigan J.A."/>
            <person name="Micheletti S.J."/>
            <person name="Nasrallah M.E."/>
            <person name="Ortiz D."/>
            <person name="Piller C.R."/>
            <person name="Privatt S.R."/>
            <person name="Schneider S.L."/>
            <person name="Sharp S."/>
            <person name="Smith T.C."/>
            <person name="Stanton J.D."/>
            <person name="Ullery H.E."/>
            <person name="Wilson R.J."/>
            <person name="Serrano M.G."/>
            <person name="Buck G."/>
            <person name="Lee V."/>
            <person name="Wang Y."/>
            <person name="Carvalho R."/>
            <person name="Voegtly L."/>
            <person name="Shi R."/>
            <person name="Duckworth R."/>
            <person name="Johnson A."/>
            <person name="Loviza R."/>
            <person name="Walstead R."/>
            <person name="Shah Z."/>
            <person name="Kiflezghi M."/>
            <person name="Wade K."/>
            <person name="Ball S.L."/>
            <person name="Bradley K.W."/>
            <person name="Asai D.J."/>
            <person name="Bowman C.A."/>
            <person name="Russell D.A."/>
            <person name="Pope W.H."/>
            <person name="Jacobs-Sera D."/>
            <person name="Hendrix R.W."/>
            <person name="Hatfull G.F."/>
        </authorList>
    </citation>
    <scope>NUCLEOTIDE SEQUENCE [LARGE SCALE GENOMIC DNA]</scope>
    <source>
        <strain evidence="2 3">DSM 27710</strain>
    </source>
</reference>
<name>A0A0K1PAU8_9BACT</name>